<keyword evidence="2 13" id="KW-0963">Cytoplasm</keyword>
<organism evidence="17 18">
    <name type="scientific">Helcobacillus massiliensis</name>
    <dbReference type="NCBI Taxonomy" id="521392"/>
    <lineage>
        <taxon>Bacteria</taxon>
        <taxon>Bacillati</taxon>
        <taxon>Actinomycetota</taxon>
        <taxon>Actinomycetes</taxon>
        <taxon>Micrococcales</taxon>
        <taxon>Dermabacteraceae</taxon>
        <taxon>Helcobacillus</taxon>
    </lineage>
</organism>
<comment type="catalytic activity">
    <reaction evidence="12 13">
        <text>(S)-2,3,4,5-tetrahydrodipicolinate + NAD(+) + H2O = (2S,4S)-4-hydroxy-2,3,4,5-tetrahydrodipicolinate + NADH + H(+)</text>
        <dbReference type="Rhea" id="RHEA:35323"/>
        <dbReference type="ChEBI" id="CHEBI:15377"/>
        <dbReference type="ChEBI" id="CHEBI:15378"/>
        <dbReference type="ChEBI" id="CHEBI:16845"/>
        <dbReference type="ChEBI" id="CHEBI:57540"/>
        <dbReference type="ChEBI" id="CHEBI:57945"/>
        <dbReference type="ChEBI" id="CHEBI:67139"/>
        <dbReference type="EC" id="1.17.1.8"/>
    </reaction>
</comment>
<dbReference type="PANTHER" id="PTHR20836">
    <property type="entry name" value="DIHYDRODIPICOLINATE REDUCTASE"/>
    <property type="match status" value="1"/>
</dbReference>
<comment type="subcellular location">
    <subcellularLocation>
        <location evidence="13">Cytoplasm</location>
    </subcellularLocation>
</comment>
<dbReference type="FunFam" id="3.30.360.10:FF:000009">
    <property type="entry name" value="4-hydroxy-tetrahydrodipicolinate reductase"/>
    <property type="match status" value="1"/>
</dbReference>
<dbReference type="GO" id="GO:0019877">
    <property type="term" value="P:diaminopimelate biosynthetic process"/>
    <property type="evidence" value="ECO:0007669"/>
    <property type="project" value="UniProtKB-UniRule"/>
</dbReference>
<reference evidence="17 18" key="1">
    <citation type="submission" date="2020-08" db="EMBL/GenBank/DDBJ databases">
        <title>Sequencing the genomes of 1000 actinobacteria strains.</title>
        <authorList>
            <person name="Klenk H.-P."/>
        </authorList>
    </citation>
    <scope>NUCLEOTIDE SEQUENCE [LARGE SCALE GENOMIC DNA]</scope>
    <source>
        <strain evidence="17 18">DSM 23040</strain>
    </source>
</reference>
<dbReference type="GO" id="GO:0005829">
    <property type="term" value="C:cytosol"/>
    <property type="evidence" value="ECO:0007669"/>
    <property type="project" value="TreeGrafter"/>
</dbReference>
<evidence type="ECO:0000256" key="8">
    <source>
        <dbReference type="ARBA" id="ARBA00023154"/>
    </source>
</evidence>
<dbReference type="EC" id="1.17.1.8" evidence="10 13"/>
<feature type="binding site" evidence="13">
    <location>
        <begin position="82"/>
        <end position="84"/>
    </location>
    <ligand>
        <name>NAD(+)</name>
        <dbReference type="ChEBI" id="CHEBI:57540"/>
    </ligand>
</feature>
<protein>
    <recommendedName>
        <fullName evidence="10 13">4-hydroxy-tetrahydrodipicolinate reductase</fullName>
        <shortName evidence="13">HTPA reductase</shortName>
        <ecNumber evidence="10 13">1.17.1.8</ecNumber>
    </recommendedName>
</protein>
<dbReference type="Pfam" id="PF05173">
    <property type="entry name" value="DapB_C"/>
    <property type="match status" value="1"/>
</dbReference>
<dbReference type="Pfam" id="PF01113">
    <property type="entry name" value="DapB_N"/>
    <property type="match status" value="1"/>
</dbReference>
<comment type="caution">
    <text evidence="13">Lacks conserved residue(s) required for the propagation of feature annotation.</text>
</comment>
<dbReference type="HAMAP" id="MF_00102">
    <property type="entry name" value="DapB"/>
    <property type="match status" value="1"/>
</dbReference>
<dbReference type="InterPro" id="IPR000846">
    <property type="entry name" value="DapB_N"/>
</dbReference>
<evidence type="ECO:0000313" key="18">
    <source>
        <dbReference type="Proteomes" id="UP000568050"/>
    </source>
</evidence>
<comment type="caution">
    <text evidence="13">Was originally thought to be a dihydrodipicolinate reductase (DHDPR), catalyzing the conversion of dihydrodipicolinate to tetrahydrodipicolinate. However, it was shown in E.coli that the substrate of the enzymatic reaction is not dihydrodipicolinate (DHDP) but in fact (2S,4S)-4-hydroxy-2,3,4,5-tetrahydrodipicolinic acid (HTPA), the product released by the DapA-catalyzed reaction.</text>
</comment>
<dbReference type="GO" id="GO:0051287">
    <property type="term" value="F:NAD binding"/>
    <property type="evidence" value="ECO:0007669"/>
    <property type="project" value="UniProtKB-UniRule"/>
</dbReference>
<comment type="pathway">
    <text evidence="9 13">Amino-acid biosynthesis; L-lysine biosynthesis via DAP pathway; (S)-tetrahydrodipicolinate from L-aspartate: step 4/4.</text>
</comment>
<dbReference type="Gene3D" id="3.40.50.720">
    <property type="entry name" value="NAD(P)-binding Rossmann-like Domain"/>
    <property type="match status" value="1"/>
</dbReference>
<dbReference type="AlphaFoldDB" id="A0A839QWP3"/>
<dbReference type="SUPFAM" id="SSF55347">
    <property type="entry name" value="Glyceraldehyde-3-phosphate dehydrogenase-like, C-terminal domain"/>
    <property type="match status" value="1"/>
</dbReference>
<dbReference type="PANTHER" id="PTHR20836:SF0">
    <property type="entry name" value="4-HYDROXY-TETRAHYDRODIPICOLINATE REDUCTASE 1, CHLOROPLASTIC-RELATED"/>
    <property type="match status" value="1"/>
</dbReference>
<name>A0A839QWP3_9MICO</name>
<evidence type="ECO:0000256" key="14">
    <source>
        <dbReference type="SAM" id="MobiDB-lite"/>
    </source>
</evidence>
<comment type="catalytic activity">
    <reaction evidence="11 13">
        <text>(S)-2,3,4,5-tetrahydrodipicolinate + NADP(+) + H2O = (2S,4S)-4-hydroxy-2,3,4,5-tetrahydrodipicolinate + NADPH + H(+)</text>
        <dbReference type="Rhea" id="RHEA:35331"/>
        <dbReference type="ChEBI" id="CHEBI:15377"/>
        <dbReference type="ChEBI" id="CHEBI:15378"/>
        <dbReference type="ChEBI" id="CHEBI:16845"/>
        <dbReference type="ChEBI" id="CHEBI:57783"/>
        <dbReference type="ChEBI" id="CHEBI:58349"/>
        <dbReference type="ChEBI" id="CHEBI:67139"/>
        <dbReference type="EC" id="1.17.1.8"/>
    </reaction>
</comment>
<dbReference type="PIRSF" id="PIRSF000161">
    <property type="entry name" value="DHPR"/>
    <property type="match status" value="1"/>
</dbReference>
<feature type="active site" description="Proton donor/acceptor" evidence="13">
    <location>
        <position position="139"/>
    </location>
</feature>
<feature type="active site" description="Proton donor" evidence="13">
    <location>
        <position position="143"/>
    </location>
</feature>
<dbReference type="GO" id="GO:0009089">
    <property type="term" value="P:lysine biosynthetic process via diaminopimelate"/>
    <property type="evidence" value="ECO:0007669"/>
    <property type="project" value="UniProtKB-UniRule"/>
</dbReference>
<evidence type="ECO:0000256" key="9">
    <source>
        <dbReference type="ARBA" id="ARBA00037922"/>
    </source>
</evidence>
<feature type="domain" description="Dihydrodipicolinate reductase N-terminal" evidence="15">
    <location>
        <begin position="4"/>
        <end position="112"/>
    </location>
</feature>
<keyword evidence="18" id="KW-1185">Reference proteome</keyword>
<comment type="function">
    <text evidence="13">Catalyzes the conversion of 4-hydroxy-tetrahydrodipicolinate (HTPA) to tetrahydrodipicolinate.</text>
</comment>
<comment type="subunit">
    <text evidence="13">Homotetramer.</text>
</comment>
<evidence type="ECO:0000256" key="12">
    <source>
        <dbReference type="ARBA" id="ARBA00049396"/>
    </source>
</evidence>
<feature type="region of interest" description="Disordered" evidence="14">
    <location>
        <begin position="162"/>
        <end position="184"/>
    </location>
</feature>
<dbReference type="Proteomes" id="UP000568050">
    <property type="component" value="Unassembled WGS sequence"/>
</dbReference>
<keyword evidence="8 13" id="KW-0457">Lysine biosynthesis</keyword>
<keyword evidence="5 13" id="KW-0220">Diaminopimelate biosynthesis</keyword>
<dbReference type="InterPro" id="IPR023940">
    <property type="entry name" value="DHDPR_bac"/>
</dbReference>
<feature type="domain" description="Dihydrodipicolinate reductase C-terminal" evidence="16">
    <location>
        <begin position="115"/>
        <end position="251"/>
    </location>
</feature>
<comment type="caution">
    <text evidence="17">The sequence shown here is derived from an EMBL/GenBank/DDBJ whole genome shotgun (WGS) entry which is preliminary data.</text>
</comment>
<evidence type="ECO:0000256" key="13">
    <source>
        <dbReference type="HAMAP-Rule" id="MF_00102"/>
    </source>
</evidence>
<evidence type="ECO:0000256" key="10">
    <source>
        <dbReference type="ARBA" id="ARBA00038983"/>
    </source>
</evidence>
<feature type="binding site" evidence="13">
    <location>
        <begin position="10"/>
        <end position="15"/>
    </location>
    <ligand>
        <name>NAD(+)</name>
        <dbReference type="ChEBI" id="CHEBI:57540"/>
    </ligand>
</feature>
<feature type="binding site" evidence="13">
    <location>
        <position position="37"/>
    </location>
    <ligand>
        <name>NADP(+)</name>
        <dbReference type="ChEBI" id="CHEBI:58349"/>
    </ligand>
</feature>
<evidence type="ECO:0000256" key="3">
    <source>
        <dbReference type="ARBA" id="ARBA00022605"/>
    </source>
</evidence>
<dbReference type="InterPro" id="IPR036291">
    <property type="entry name" value="NAD(P)-bd_dom_sf"/>
</dbReference>
<evidence type="ECO:0000256" key="1">
    <source>
        <dbReference type="ARBA" id="ARBA00006642"/>
    </source>
</evidence>
<dbReference type="GO" id="GO:0008839">
    <property type="term" value="F:4-hydroxy-tetrahydrodipicolinate reductase"/>
    <property type="evidence" value="ECO:0007669"/>
    <property type="project" value="UniProtKB-UniRule"/>
</dbReference>
<dbReference type="EMBL" id="JACHWP010000001">
    <property type="protein sequence ID" value="MBB3021797.1"/>
    <property type="molecule type" value="Genomic_DNA"/>
</dbReference>
<evidence type="ECO:0000259" key="15">
    <source>
        <dbReference type="Pfam" id="PF01113"/>
    </source>
</evidence>
<dbReference type="UniPathway" id="UPA00034">
    <property type="reaction ID" value="UER00018"/>
</dbReference>
<sequence length="254" mass="27090">MSTIRAAVIGANGRMGSEAVRALEEADGIEFVAGITREDSIEDLLDENGQKRVDVLVDLTVPDATKQNVLWAVEHGIHVVVGVTGWTDESRADVTAALEKSPGTGVIIAPNFAIGAVLAMTFAQKAARFYESAEIIELHHPNKVDAPSGTAIHTAEAIARGREAAGRGQAPDATEKDPHGARGARIDGIPVHAVRLRGLTAHEEILFGNTGEQFTIRHDSFDRISFMPGIVLSVREVVDRPGLTVGLENILDLD</sequence>
<evidence type="ECO:0000313" key="17">
    <source>
        <dbReference type="EMBL" id="MBB3021797.1"/>
    </source>
</evidence>
<dbReference type="SUPFAM" id="SSF51735">
    <property type="entry name" value="NAD(P)-binding Rossmann-fold domains"/>
    <property type="match status" value="1"/>
</dbReference>
<dbReference type="NCBIfam" id="TIGR00036">
    <property type="entry name" value="dapB"/>
    <property type="match status" value="1"/>
</dbReference>
<feature type="binding site" evidence="13">
    <location>
        <begin position="149"/>
        <end position="150"/>
    </location>
    <ligand>
        <name>(S)-2,3,4,5-tetrahydrodipicolinate</name>
        <dbReference type="ChEBI" id="CHEBI:16845"/>
    </ligand>
</feature>
<dbReference type="GO" id="GO:0050661">
    <property type="term" value="F:NADP binding"/>
    <property type="evidence" value="ECO:0007669"/>
    <property type="project" value="UniProtKB-UniRule"/>
</dbReference>
<gene>
    <name evidence="13" type="primary">dapB</name>
    <name evidence="17" type="ORF">FHX50_000045</name>
</gene>
<evidence type="ECO:0000256" key="7">
    <source>
        <dbReference type="ARBA" id="ARBA00023027"/>
    </source>
</evidence>
<accession>A0A839QWP3</accession>
<proteinExistence type="inferred from homology"/>
<dbReference type="CDD" id="cd02274">
    <property type="entry name" value="DHDPR_N"/>
    <property type="match status" value="1"/>
</dbReference>
<keyword evidence="7 13" id="KW-0520">NAD</keyword>
<keyword evidence="6 13" id="KW-0560">Oxidoreductase</keyword>
<dbReference type="InterPro" id="IPR022663">
    <property type="entry name" value="DapB_C"/>
</dbReference>
<keyword evidence="3 13" id="KW-0028">Amino-acid biosynthesis</keyword>
<evidence type="ECO:0000259" key="16">
    <source>
        <dbReference type="Pfam" id="PF05173"/>
    </source>
</evidence>
<evidence type="ECO:0000256" key="6">
    <source>
        <dbReference type="ARBA" id="ARBA00023002"/>
    </source>
</evidence>
<keyword evidence="4 13" id="KW-0521">NADP</keyword>
<feature type="binding site" evidence="13">
    <location>
        <begin position="109"/>
        <end position="112"/>
    </location>
    <ligand>
        <name>NAD(+)</name>
        <dbReference type="ChEBI" id="CHEBI:57540"/>
    </ligand>
</feature>
<evidence type="ECO:0000256" key="2">
    <source>
        <dbReference type="ARBA" id="ARBA00022490"/>
    </source>
</evidence>
<dbReference type="GO" id="GO:0016726">
    <property type="term" value="F:oxidoreductase activity, acting on CH or CH2 groups, NAD or NADP as acceptor"/>
    <property type="evidence" value="ECO:0007669"/>
    <property type="project" value="UniProtKB-UniRule"/>
</dbReference>
<comment type="similarity">
    <text evidence="1 13">Belongs to the DapB family.</text>
</comment>
<dbReference type="InterPro" id="IPR022664">
    <property type="entry name" value="DapB_N_CS"/>
</dbReference>
<evidence type="ECO:0000256" key="5">
    <source>
        <dbReference type="ARBA" id="ARBA00022915"/>
    </source>
</evidence>
<dbReference type="Gene3D" id="3.30.360.10">
    <property type="entry name" value="Dihydrodipicolinate Reductase, domain 2"/>
    <property type="match status" value="1"/>
</dbReference>
<dbReference type="PROSITE" id="PS01298">
    <property type="entry name" value="DAPB"/>
    <property type="match status" value="1"/>
</dbReference>
<evidence type="ECO:0000256" key="4">
    <source>
        <dbReference type="ARBA" id="ARBA00022857"/>
    </source>
</evidence>
<evidence type="ECO:0000256" key="11">
    <source>
        <dbReference type="ARBA" id="ARBA00049080"/>
    </source>
</evidence>
<dbReference type="RefSeq" id="WP_183373478.1">
    <property type="nucleotide sequence ID" value="NZ_CBCSFZ010000029.1"/>
</dbReference>
<feature type="binding site" evidence="13">
    <location>
        <position position="140"/>
    </location>
    <ligand>
        <name>(S)-2,3,4,5-tetrahydrodipicolinate</name>
        <dbReference type="ChEBI" id="CHEBI:16845"/>
    </ligand>
</feature>